<proteinExistence type="inferred from homology"/>
<dbReference type="GO" id="GO:0005886">
    <property type="term" value="C:plasma membrane"/>
    <property type="evidence" value="ECO:0007669"/>
    <property type="project" value="UniProtKB-SubCell"/>
</dbReference>
<keyword evidence="2 10" id="KW-1003">Cell membrane</keyword>
<evidence type="ECO:0000256" key="3">
    <source>
        <dbReference type="ARBA" id="ARBA00022692"/>
    </source>
</evidence>
<dbReference type="EMBL" id="JAIMBW010000001">
    <property type="protein sequence ID" value="MBY4894940.1"/>
    <property type="molecule type" value="Genomic_DNA"/>
</dbReference>
<keyword evidence="7 10" id="KW-0472">Membrane</keyword>
<evidence type="ECO:0000256" key="10">
    <source>
        <dbReference type="HAMAP-Rule" id="MF_02078"/>
    </source>
</evidence>
<dbReference type="CDD" id="cd13123">
    <property type="entry name" value="MATE_MurJ_like"/>
    <property type="match status" value="1"/>
</dbReference>
<feature type="transmembrane region" description="Helical" evidence="10">
    <location>
        <begin position="340"/>
        <end position="364"/>
    </location>
</feature>
<keyword evidence="13" id="KW-1185">Reference proteome</keyword>
<evidence type="ECO:0000256" key="7">
    <source>
        <dbReference type="ARBA" id="ARBA00023136"/>
    </source>
</evidence>
<keyword evidence="10 11" id="KW-0813">Transport</keyword>
<comment type="subcellular location">
    <subcellularLocation>
        <location evidence="10">Cell inner membrane</location>
        <topology evidence="10">Multi-pass membrane protein</topology>
    </subcellularLocation>
    <subcellularLocation>
        <location evidence="1">Cell membrane</location>
        <topology evidence="1">Multi-pass membrane protein</topology>
    </subcellularLocation>
</comment>
<feature type="transmembrane region" description="Helical" evidence="10">
    <location>
        <begin position="298"/>
        <end position="319"/>
    </location>
</feature>
<dbReference type="HAMAP" id="MF_02078">
    <property type="entry name" value="MurJ_MviN"/>
    <property type="match status" value="1"/>
</dbReference>
<dbReference type="GO" id="GO:0015648">
    <property type="term" value="F:lipid-linked peptidoglycan transporter activity"/>
    <property type="evidence" value="ECO:0007669"/>
    <property type="project" value="UniProtKB-UniRule"/>
</dbReference>
<dbReference type="AlphaFoldDB" id="A0A975TU94"/>
<dbReference type="PANTHER" id="PTHR47019">
    <property type="entry name" value="LIPID II FLIPPASE MURJ"/>
    <property type="match status" value="1"/>
</dbReference>
<feature type="transmembrane region" description="Helical" evidence="10">
    <location>
        <begin position="108"/>
        <end position="134"/>
    </location>
</feature>
<dbReference type="GO" id="GO:0071555">
    <property type="term" value="P:cell wall organization"/>
    <property type="evidence" value="ECO:0007669"/>
    <property type="project" value="UniProtKB-UniRule"/>
</dbReference>
<evidence type="ECO:0000256" key="1">
    <source>
        <dbReference type="ARBA" id="ARBA00004651"/>
    </source>
</evidence>
<evidence type="ECO:0000256" key="8">
    <source>
        <dbReference type="ARBA" id="ARBA00060041"/>
    </source>
</evidence>
<organism evidence="12">
    <name type="scientific">Gymnodinialimonas phycosphaerae</name>
    <dbReference type="NCBI Taxonomy" id="2841589"/>
    <lineage>
        <taxon>Bacteria</taxon>
        <taxon>Pseudomonadati</taxon>
        <taxon>Pseudomonadota</taxon>
        <taxon>Alphaproteobacteria</taxon>
        <taxon>Rhodobacterales</taxon>
        <taxon>Paracoccaceae</taxon>
        <taxon>Gymnodinialimonas</taxon>
    </lineage>
</organism>
<evidence type="ECO:0000256" key="2">
    <source>
        <dbReference type="ARBA" id="ARBA00022475"/>
    </source>
</evidence>
<dbReference type="PRINTS" id="PR01806">
    <property type="entry name" value="VIRFACTRMVIN"/>
</dbReference>
<keyword evidence="10 11" id="KW-0961">Cell wall biogenesis/degradation</keyword>
<reference evidence="12 13" key="1">
    <citation type="submission" date="2021-07" db="EMBL/GenBank/DDBJ databases">
        <title>Karlodiniumbacter phycospheric gen. nov., sp. nov., a phycosphere bacterium isolated from karlodinium veneficum.</title>
        <authorList>
            <person name="Peng Y."/>
            <person name="Jiang L."/>
            <person name="Lee J."/>
        </authorList>
    </citation>
    <scope>NUCLEOTIDE SEQUENCE</scope>
    <source>
        <strain evidence="12 13">N5</strain>
    </source>
</reference>
<gene>
    <name evidence="10 12" type="primary">murJ</name>
    <name evidence="12" type="ORF">KUL25_19450</name>
</gene>
<evidence type="ECO:0000256" key="9">
    <source>
        <dbReference type="ARBA" id="ARBA00061532"/>
    </source>
</evidence>
<dbReference type="InterPro" id="IPR004268">
    <property type="entry name" value="MurJ"/>
</dbReference>
<comment type="function">
    <text evidence="8 10 11">Involved in peptidoglycan biosynthesis. Transports lipid-linked peptidoglycan precursors from the inner to the outer leaflet of the cytoplasmic membrane.</text>
</comment>
<dbReference type="GO" id="GO:0008360">
    <property type="term" value="P:regulation of cell shape"/>
    <property type="evidence" value="ECO:0007669"/>
    <property type="project" value="UniProtKB-UniRule"/>
</dbReference>
<keyword evidence="6 10" id="KW-1133">Transmembrane helix</keyword>
<feature type="transmembrane region" description="Helical" evidence="10">
    <location>
        <begin position="216"/>
        <end position="236"/>
    </location>
</feature>
<feature type="transmembrane region" description="Helical" evidence="10">
    <location>
        <begin position="257"/>
        <end position="278"/>
    </location>
</feature>
<keyword evidence="10" id="KW-0997">Cell inner membrane</keyword>
<dbReference type="InterPro" id="IPR051050">
    <property type="entry name" value="Lipid_II_flippase_MurJ/MviN"/>
</dbReference>
<feature type="transmembrane region" description="Helical" evidence="10">
    <location>
        <begin position="20"/>
        <end position="39"/>
    </location>
</feature>
<feature type="transmembrane region" description="Helical" evidence="10">
    <location>
        <begin position="146"/>
        <end position="166"/>
    </location>
</feature>
<comment type="pathway">
    <text evidence="10">Cell wall biogenesis; peptidoglycan biosynthesis.</text>
</comment>
<feature type="transmembrane region" description="Helical" evidence="10">
    <location>
        <begin position="434"/>
        <end position="452"/>
    </location>
</feature>
<dbReference type="Pfam" id="PF03023">
    <property type="entry name" value="MurJ"/>
    <property type="match status" value="1"/>
</dbReference>
<evidence type="ECO:0000313" key="13">
    <source>
        <dbReference type="Proteomes" id="UP000693972"/>
    </source>
</evidence>
<name>A0A975TU94_9RHOB</name>
<feature type="transmembrane region" description="Helical" evidence="10">
    <location>
        <begin position="376"/>
        <end position="397"/>
    </location>
</feature>
<protein>
    <recommendedName>
        <fullName evidence="10">Probable lipid II flippase MurJ</fullName>
    </recommendedName>
</protein>
<keyword evidence="3 10" id="KW-0812">Transmembrane</keyword>
<evidence type="ECO:0000313" key="12">
    <source>
        <dbReference type="EMBL" id="QXL87555.1"/>
    </source>
</evidence>
<accession>A0A975TU94</accession>
<dbReference type="EMBL" id="CP078073">
    <property type="protein sequence ID" value="QXL87555.1"/>
    <property type="molecule type" value="Genomic_DNA"/>
</dbReference>
<comment type="similarity">
    <text evidence="9 10 11">Belongs to the MurJ/MviN family.</text>
</comment>
<dbReference type="RefSeq" id="WP_257894424.1">
    <property type="nucleotide sequence ID" value="NZ_JAIMBW010000001.1"/>
</dbReference>
<dbReference type="GO" id="GO:0009252">
    <property type="term" value="P:peptidoglycan biosynthetic process"/>
    <property type="evidence" value="ECO:0007669"/>
    <property type="project" value="UniProtKB-UniRule"/>
</dbReference>
<feature type="transmembrane region" description="Helical" evidence="10">
    <location>
        <begin position="173"/>
        <end position="196"/>
    </location>
</feature>
<keyword evidence="5 10" id="KW-0573">Peptidoglycan synthesis</keyword>
<evidence type="ECO:0000256" key="6">
    <source>
        <dbReference type="ARBA" id="ARBA00022989"/>
    </source>
</evidence>
<dbReference type="PANTHER" id="PTHR47019:SF1">
    <property type="entry name" value="LIPID II FLIPPASE MURJ"/>
    <property type="match status" value="1"/>
</dbReference>
<sequence length="541" mass="57617">MSETDPFHAPPPPPKSPAPIRLIAGFFTVGFWTMASRILGFVRDILIAAFLGSGPVAQAFLVAFSLPNMFRRFFAEGAFNTAFVPMFSKKVEGEDDAEPFAQDAFSGLAAVLIVLTLVAQLAMPWLVLAMASGFAGDERFTLAVDFGRIAFVYILFISLAALFSGMLNAIGRFAAAAAAPILLNIILVSAMLAVYWTAPDGKMTNIIDPAEAYGRALSWGVPLAGVAQMALVWFSAWRAGYTIRPRLPRLTPDMRKLAAIALPAMLAGGVVQVNLLVGRQVASFFDGAIAWLSFADRLYQLPLGVVGIAIGIVLLPDLSRRLRAGDDEGGRHALSRAGELALALTIPAAVALMVIPVPLVSVLFQRGEFTADDTASTALALTVYAVGLPAFVLQKVLQPVYFAREDTRSPFRFALVAMVVNAVVAIGLASAIGFLGAAIGTTVAAWIMVALLSKGRADLGDVAQFDDRFRARIWRICAAAIAMGAVLVLSEILIGPFLGEPGLRYVALALLVALGIGSYFGFARLFGAFSLRELRSTMRGR</sequence>
<dbReference type="Proteomes" id="UP000693972">
    <property type="component" value="Unassembled WGS sequence"/>
</dbReference>
<feature type="transmembrane region" description="Helical" evidence="10">
    <location>
        <begin position="409"/>
        <end position="428"/>
    </location>
</feature>
<feature type="transmembrane region" description="Helical" evidence="10">
    <location>
        <begin position="473"/>
        <end position="499"/>
    </location>
</feature>
<evidence type="ECO:0000256" key="4">
    <source>
        <dbReference type="ARBA" id="ARBA00022960"/>
    </source>
</evidence>
<dbReference type="PIRSF" id="PIRSF002869">
    <property type="entry name" value="MviN"/>
    <property type="match status" value="1"/>
</dbReference>
<dbReference type="NCBIfam" id="TIGR01695">
    <property type="entry name" value="murJ_mviN"/>
    <property type="match status" value="1"/>
</dbReference>
<dbReference type="GO" id="GO:0034204">
    <property type="term" value="P:lipid translocation"/>
    <property type="evidence" value="ECO:0007669"/>
    <property type="project" value="TreeGrafter"/>
</dbReference>
<feature type="transmembrane region" description="Helical" evidence="10">
    <location>
        <begin position="505"/>
        <end position="531"/>
    </location>
</feature>
<evidence type="ECO:0000256" key="5">
    <source>
        <dbReference type="ARBA" id="ARBA00022984"/>
    </source>
</evidence>
<evidence type="ECO:0000256" key="11">
    <source>
        <dbReference type="PIRNR" id="PIRNR002869"/>
    </source>
</evidence>
<keyword evidence="4 10" id="KW-0133">Cell shape</keyword>